<accession>A0ABQ2MW71</accession>
<evidence type="ECO:0000313" key="1">
    <source>
        <dbReference type="EMBL" id="GGO59030.1"/>
    </source>
</evidence>
<proteinExistence type="predicted"/>
<reference evidence="2" key="1">
    <citation type="journal article" date="2019" name="Int. J. Syst. Evol. Microbiol.">
        <title>The Global Catalogue of Microorganisms (GCM) 10K type strain sequencing project: providing services to taxonomists for standard genome sequencing and annotation.</title>
        <authorList>
            <consortium name="The Broad Institute Genomics Platform"/>
            <consortium name="The Broad Institute Genome Sequencing Center for Infectious Disease"/>
            <person name="Wu L."/>
            <person name="Ma J."/>
        </authorList>
    </citation>
    <scope>NUCLEOTIDE SEQUENCE [LARGE SCALE GENOMIC DNA]</scope>
    <source>
        <strain evidence="2">CGMCC 4.7181</strain>
    </source>
</reference>
<evidence type="ECO:0000313" key="2">
    <source>
        <dbReference type="Proteomes" id="UP000638043"/>
    </source>
</evidence>
<organism evidence="1 2">
    <name type="scientific">Microbacterium nanhaiense</name>
    <dbReference type="NCBI Taxonomy" id="1301026"/>
    <lineage>
        <taxon>Bacteria</taxon>
        <taxon>Bacillati</taxon>
        <taxon>Actinomycetota</taxon>
        <taxon>Actinomycetes</taxon>
        <taxon>Micrococcales</taxon>
        <taxon>Microbacteriaceae</taxon>
        <taxon>Microbacterium</taxon>
    </lineage>
</organism>
<sequence>MDVSETILAKSDQVNAIDLAEPVIVTVVDVKRGPADQPVHIITDKYGKERPFKPSKTVRRDLVKAWGKEAQAWIGRSMEIYNEPSVMWAGKPVGGIRLSALSHIEKPIQTAHTITRGKYVEVTIRPLATVDPEQVQAALADIAGAESLPALKAAWDLAGTRGVAKVPEVIAAKDARKAELTVEES</sequence>
<name>A0ABQ2MW71_9MICO</name>
<dbReference type="Proteomes" id="UP000638043">
    <property type="component" value="Unassembled WGS sequence"/>
</dbReference>
<dbReference type="RefSeq" id="WP_188699380.1">
    <property type="nucleotide sequence ID" value="NZ_BMMQ01000001.1"/>
</dbReference>
<gene>
    <name evidence="1" type="ORF">GCM10010910_01000</name>
</gene>
<dbReference type="EMBL" id="BMMQ01000001">
    <property type="protein sequence ID" value="GGO59030.1"/>
    <property type="molecule type" value="Genomic_DNA"/>
</dbReference>
<comment type="caution">
    <text evidence="1">The sequence shown here is derived from an EMBL/GenBank/DDBJ whole genome shotgun (WGS) entry which is preliminary data.</text>
</comment>
<protein>
    <submittedName>
        <fullName evidence="1">Uncharacterized protein</fullName>
    </submittedName>
</protein>
<keyword evidence="2" id="KW-1185">Reference proteome</keyword>